<evidence type="ECO:0000313" key="9">
    <source>
        <dbReference type="Proteomes" id="UP000297225"/>
    </source>
</evidence>
<dbReference type="CDD" id="cd13565">
    <property type="entry name" value="PBP2_PstS"/>
    <property type="match status" value="1"/>
</dbReference>
<dbReference type="OrthoDB" id="9783488at2"/>
<dbReference type="Proteomes" id="UP000297225">
    <property type="component" value="Unassembled WGS sequence"/>
</dbReference>
<organism evidence="8 9">
    <name type="scientific">Porphyromonas levii</name>
    <dbReference type="NCBI Taxonomy" id="28114"/>
    <lineage>
        <taxon>Bacteria</taxon>
        <taxon>Pseudomonadati</taxon>
        <taxon>Bacteroidota</taxon>
        <taxon>Bacteroidia</taxon>
        <taxon>Bacteroidales</taxon>
        <taxon>Porphyromonadaceae</taxon>
        <taxon>Porphyromonas</taxon>
    </lineage>
</organism>
<dbReference type="PANTHER" id="PTHR42996">
    <property type="entry name" value="PHOSPHATE-BINDING PROTEIN PSTS"/>
    <property type="match status" value="1"/>
</dbReference>
<dbReference type="InterPro" id="IPR050962">
    <property type="entry name" value="Phosphate-bind_PstS"/>
</dbReference>
<comment type="subunit">
    <text evidence="3">The complex is composed of two ATP-binding proteins (PstB), two transmembrane proteins (PstC and PstA) and a solute-binding protein (PstS).</text>
</comment>
<evidence type="ECO:0000256" key="4">
    <source>
        <dbReference type="ARBA" id="ARBA00022448"/>
    </source>
</evidence>
<protein>
    <recommendedName>
        <fullName evidence="6">Phosphate-binding protein</fullName>
    </recommendedName>
</protein>
<feature type="domain" description="PBP" evidence="7">
    <location>
        <begin position="20"/>
        <end position="310"/>
    </location>
</feature>
<evidence type="ECO:0000313" key="8">
    <source>
        <dbReference type="EMBL" id="TFH97449.1"/>
    </source>
</evidence>
<name>A0A4Y8WTS1_9PORP</name>
<evidence type="ECO:0000256" key="5">
    <source>
        <dbReference type="ARBA" id="ARBA00022592"/>
    </source>
</evidence>
<dbReference type="PROSITE" id="PS51257">
    <property type="entry name" value="PROKAR_LIPOPROTEIN"/>
    <property type="match status" value="1"/>
</dbReference>
<evidence type="ECO:0000256" key="6">
    <source>
        <dbReference type="PIRNR" id="PIRNR002756"/>
    </source>
</evidence>
<dbReference type="GO" id="GO:0035435">
    <property type="term" value="P:phosphate ion transmembrane transport"/>
    <property type="evidence" value="ECO:0007669"/>
    <property type="project" value="InterPro"/>
</dbReference>
<dbReference type="Pfam" id="PF12849">
    <property type="entry name" value="PBP_like_2"/>
    <property type="match status" value="1"/>
</dbReference>
<keyword evidence="5 6" id="KW-0592">Phosphate transport</keyword>
<dbReference type="EMBL" id="SPNC01000002">
    <property type="protein sequence ID" value="TFH97449.1"/>
    <property type="molecule type" value="Genomic_DNA"/>
</dbReference>
<dbReference type="InterPro" id="IPR024370">
    <property type="entry name" value="PBP_domain"/>
</dbReference>
<proteinExistence type="inferred from homology"/>
<evidence type="ECO:0000256" key="3">
    <source>
        <dbReference type="ARBA" id="ARBA00011529"/>
    </source>
</evidence>
<dbReference type="GO" id="GO:0043190">
    <property type="term" value="C:ATP-binding cassette (ABC) transporter complex"/>
    <property type="evidence" value="ECO:0007669"/>
    <property type="project" value="InterPro"/>
</dbReference>
<dbReference type="GO" id="GO:0042301">
    <property type="term" value="F:phosphate ion binding"/>
    <property type="evidence" value="ECO:0007669"/>
    <property type="project" value="InterPro"/>
</dbReference>
<comment type="caution">
    <text evidence="8">The sequence shown here is derived from an EMBL/GenBank/DDBJ whole genome shotgun (WGS) entry which is preliminary data.</text>
</comment>
<evidence type="ECO:0000256" key="1">
    <source>
        <dbReference type="ARBA" id="ARBA00002841"/>
    </source>
</evidence>
<dbReference type="Gene3D" id="3.40.190.10">
    <property type="entry name" value="Periplasmic binding protein-like II"/>
    <property type="match status" value="2"/>
</dbReference>
<dbReference type="SUPFAM" id="SSF53850">
    <property type="entry name" value="Periplasmic binding protein-like II"/>
    <property type="match status" value="1"/>
</dbReference>
<dbReference type="NCBIfam" id="TIGR00975">
    <property type="entry name" value="3a0107s03"/>
    <property type="match status" value="1"/>
</dbReference>
<dbReference type="InterPro" id="IPR005673">
    <property type="entry name" value="ABC_phos-bd_PstS"/>
</dbReference>
<sequence length="351" mass="36601">MKWSVLAVISVSLLTACGSGGSKVSLSGAGATFPAPFYNDATKQYGEISGLRVSYGATGSGAGIRNLQDLTVDFGGTDVFLSDEEMKRMPGEVLHIPTCIGGVVMGYNLPGVTELNLSPTLVTKMYMGEISNWNDPQIAAVNPGVTFPDQAITPVYRSEGSGTTAVFSGFMSAVDSVWAATFGAGKSIDFTNGIAAKGNPGVAGVINETVGSIGYLGSEYTLALNIPSAKMLNSAGNYVDANMESISLSGDVADMPDDTRKVISNSANPNAYPISTFTWLITYKEQSYNNRSVAQAKALQNFLLYLVGDEGAESASKTHFSPLPAAARAKAEAAINSMTYGGALLKDLGIE</sequence>
<comment type="function">
    <text evidence="1">Part of the ABC transporter complex PstSACB involved in phosphate import.</text>
</comment>
<gene>
    <name evidence="8" type="primary">pstS</name>
    <name evidence="8" type="ORF">E4P47_00310</name>
</gene>
<reference evidence="8 9" key="1">
    <citation type="submission" date="2019-03" db="EMBL/GenBank/DDBJ databases">
        <title>Porphyromonas levii Isolated from the Uterus of Dairy Cows.</title>
        <authorList>
            <person name="Francis A.M."/>
        </authorList>
    </citation>
    <scope>NUCLEOTIDE SEQUENCE [LARGE SCALE GENOMIC DNA]</scope>
    <source>
        <strain evidence="8 9">AF5678</strain>
    </source>
</reference>
<evidence type="ECO:0000259" key="7">
    <source>
        <dbReference type="Pfam" id="PF12849"/>
    </source>
</evidence>
<accession>A0A4Y8WTS1</accession>
<dbReference type="PIRSF" id="PIRSF002756">
    <property type="entry name" value="PstS"/>
    <property type="match status" value="1"/>
</dbReference>
<dbReference type="PANTHER" id="PTHR42996:SF1">
    <property type="entry name" value="PHOSPHATE-BINDING PROTEIN PSTS"/>
    <property type="match status" value="1"/>
</dbReference>
<dbReference type="AlphaFoldDB" id="A0A4Y8WTS1"/>
<dbReference type="RefSeq" id="WP_134849370.1">
    <property type="nucleotide sequence ID" value="NZ_CP197400.1"/>
</dbReference>
<keyword evidence="9" id="KW-1185">Reference proteome</keyword>
<keyword evidence="4 6" id="KW-0813">Transport</keyword>
<dbReference type="STRING" id="1122973.GCA_000379925_00644"/>
<comment type="similarity">
    <text evidence="2 6">Belongs to the PstS family.</text>
</comment>
<evidence type="ECO:0000256" key="2">
    <source>
        <dbReference type="ARBA" id="ARBA00008725"/>
    </source>
</evidence>